<evidence type="ECO:0000313" key="5">
    <source>
        <dbReference type="Proteomes" id="UP001214201"/>
    </source>
</evidence>
<organism evidence="2 4">
    <name type="scientific">Xanthomonas cucurbitae</name>
    <dbReference type="NCBI Taxonomy" id="56453"/>
    <lineage>
        <taxon>Bacteria</taxon>
        <taxon>Pseudomonadati</taxon>
        <taxon>Pseudomonadota</taxon>
        <taxon>Gammaproteobacteria</taxon>
        <taxon>Lysobacterales</taxon>
        <taxon>Lysobacteraceae</taxon>
        <taxon>Xanthomonas</taxon>
    </lineage>
</organism>
<dbReference type="PANTHER" id="PTHR15020">
    <property type="entry name" value="FLAVIN REDUCTASE-RELATED"/>
    <property type="match status" value="1"/>
</dbReference>
<dbReference type="EMBL" id="CP082214">
    <property type="protein sequence ID" value="WDM71387.1"/>
    <property type="molecule type" value="Genomic_DNA"/>
</dbReference>
<dbReference type="RefSeq" id="WP_104604631.1">
    <property type="nucleotide sequence ID" value="NZ_CP033326.1"/>
</dbReference>
<dbReference type="Proteomes" id="UP001214201">
    <property type="component" value="Chromosome"/>
</dbReference>
<dbReference type="SUPFAM" id="SSF51735">
    <property type="entry name" value="NAD(P)-binding Rossmann-fold domains"/>
    <property type="match status" value="1"/>
</dbReference>
<evidence type="ECO:0000259" key="1">
    <source>
        <dbReference type="Pfam" id="PF13460"/>
    </source>
</evidence>
<gene>
    <name evidence="3" type="ORF">K6978_18940</name>
    <name evidence="2" type="ORF">XcuCFBP2542_15375</name>
</gene>
<evidence type="ECO:0000313" key="3">
    <source>
        <dbReference type="EMBL" id="WDM71387.1"/>
    </source>
</evidence>
<dbReference type="CDD" id="cd05243">
    <property type="entry name" value="SDR_a5"/>
    <property type="match status" value="1"/>
</dbReference>
<dbReference type="OrthoDB" id="9803892at2"/>
<dbReference type="InterPro" id="IPR036291">
    <property type="entry name" value="NAD(P)-bd_dom_sf"/>
</dbReference>
<sequence length="218" mass="22518">MSRILVIGGHGKVARLLTPLLVRDGHQVTALLRNPDHQAEVVADGATALVFDIEQADTATIAAQLADHDAVVWSAGAGGGDAARTYAVDRDAAIRSMQAAEQARVRRYVMVSYLGAGLEHGLGPDDAFFAYAQAKGAADAYLRGTALDWTVLGPGRLTLDPPTGRITRDPGSDADGGVSRANVAQVIATALATPATIGKTVGFIDGQTPIPQALSQLG</sequence>
<dbReference type="Gene3D" id="3.40.50.720">
    <property type="entry name" value="NAD(P)-binding Rossmann-like Domain"/>
    <property type="match status" value="1"/>
</dbReference>
<dbReference type="Proteomes" id="UP000239561">
    <property type="component" value="Unassembled WGS sequence"/>
</dbReference>
<dbReference type="EMBL" id="MDED01000033">
    <property type="protein sequence ID" value="PPU74359.1"/>
    <property type="molecule type" value="Genomic_DNA"/>
</dbReference>
<evidence type="ECO:0000313" key="4">
    <source>
        <dbReference type="Proteomes" id="UP000239561"/>
    </source>
</evidence>
<protein>
    <submittedName>
        <fullName evidence="2">NAD-dependent dehydratase</fullName>
    </submittedName>
    <submittedName>
        <fullName evidence="3">SDR family oxidoreductase</fullName>
    </submittedName>
</protein>
<name>A0A2S7DKR3_9XANT</name>
<accession>A0A2S7DKR3</accession>
<dbReference type="AlphaFoldDB" id="A0A2S7DKR3"/>
<reference evidence="2 4" key="1">
    <citation type="submission" date="2016-08" db="EMBL/GenBank/DDBJ databases">
        <authorList>
            <person name="Seilhamer J.J."/>
        </authorList>
    </citation>
    <scope>NUCLEOTIDE SEQUENCE [LARGE SCALE GENOMIC DNA]</scope>
    <source>
        <strain evidence="2 4">CFBP2542</strain>
    </source>
</reference>
<dbReference type="Pfam" id="PF13460">
    <property type="entry name" value="NAD_binding_10"/>
    <property type="match status" value="1"/>
</dbReference>
<reference evidence="3 5" key="2">
    <citation type="submission" date="2021-08" db="EMBL/GenBank/DDBJ databases">
        <title>Genome sequences of Xanthomonas cucurbitae isolates from 5 Midwestern US states.</title>
        <authorList>
            <person name="Hind S.R."/>
        </authorList>
    </citation>
    <scope>NUCLEOTIDE SEQUENCE [LARGE SCALE GENOMIC DNA]</scope>
    <source>
        <strain evidence="3 5">OH_261</strain>
    </source>
</reference>
<keyword evidence="5" id="KW-1185">Reference proteome</keyword>
<proteinExistence type="predicted"/>
<dbReference type="PANTHER" id="PTHR15020:SF50">
    <property type="entry name" value="UPF0659 PROTEIN YMR090W"/>
    <property type="match status" value="1"/>
</dbReference>
<evidence type="ECO:0000313" key="2">
    <source>
        <dbReference type="EMBL" id="PPU74359.1"/>
    </source>
</evidence>
<feature type="domain" description="NAD(P)-binding" evidence="1">
    <location>
        <begin position="8"/>
        <end position="194"/>
    </location>
</feature>
<dbReference type="InterPro" id="IPR016040">
    <property type="entry name" value="NAD(P)-bd_dom"/>
</dbReference>